<feature type="transmembrane region" description="Helical" evidence="8">
    <location>
        <begin position="357"/>
        <end position="375"/>
    </location>
</feature>
<evidence type="ECO:0000313" key="10">
    <source>
        <dbReference type="Proteomes" id="UP000650833"/>
    </source>
</evidence>
<reference evidence="9" key="1">
    <citation type="submission" date="2020-12" db="EMBL/GenBank/DDBJ databases">
        <title>Metabolic potential, ecology and presence of endohyphal bacteria is reflected in genomic diversity of Mucoromycotina.</title>
        <authorList>
            <person name="Muszewska A."/>
            <person name="Okrasinska A."/>
            <person name="Steczkiewicz K."/>
            <person name="Drgas O."/>
            <person name="Orlowska M."/>
            <person name="Perlinska-Lenart U."/>
            <person name="Aleksandrzak-Piekarczyk T."/>
            <person name="Szatraj K."/>
            <person name="Zielenkiewicz U."/>
            <person name="Pilsyk S."/>
            <person name="Malc E."/>
            <person name="Mieczkowski P."/>
            <person name="Kruszewska J.S."/>
            <person name="Biernat P."/>
            <person name="Pawlowska J."/>
        </authorList>
    </citation>
    <scope>NUCLEOTIDE SEQUENCE</scope>
    <source>
        <strain evidence="9">CBS 226.32</strain>
    </source>
</reference>
<dbReference type="GO" id="GO:0046872">
    <property type="term" value="F:metal ion binding"/>
    <property type="evidence" value="ECO:0007669"/>
    <property type="project" value="UniProtKB-KW"/>
</dbReference>
<comment type="catalytic activity">
    <reaction evidence="7">
        <text>heme b + 3 reduced [NADPH--hemoprotein reductase] + 3 O2 = biliverdin IXalpha + CO + Fe(2+) + 3 oxidized [NADPH--hemoprotein reductase] + 3 H2O + H(+)</text>
        <dbReference type="Rhea" id="RHEA:21764"/>
        <dbReference type="Rhea" id="RHEA-COMP:11964"/>
        <dbReference type="Rhea" id="RHEA-COMP:11965"/>
        <dbReference type="ChEBI" id="CHEBI:15377"/>
        <dbReference type="ChEBI" id="CHEBI:15378"/>
        <dbReference type="ChEBI" id="CHEBI:15379"/>
        <dbReference type="ChEBI" id="CHEBI:17245"/>
        <dbReference type="ChEBI" id="CHEBI:29033"/>
        <dbReference type="ChEBI" id="CHEBI:57618"/>
        <dbReference type="ChEBI" id="CHEBI:57991"/>
        <dbReference type="ChEBI" id="CHEBI:58210"/>
        <dbReference type="ChEBI" id="CHEBI:60344"/>
        <dbReference type="EC" id="1.14.14.18"/>
    </reaction>
</comment>
<dbReference type="GO" id="GO:0006979">
    <property type="term" value="P:response to oxidative stress"/>
    <property type="evidence" value="ECO:0007669"/>
    <property type="project" value="TreeGrafter"/>
</dbReference>
<comment type="caution">
    <text evidence="9">The sequence shown here is derived from an EMBL/GenBank/DDBJ whole genome shotgun (WGS) entry which is preliminary data.</text>
</comment>
<keyword evidence="5" id="KW-0560">Oxidoreductase</keyword>
<dbReference type="GO" id="GO:0006788">
    <property type="term" value="P:heme oxidation"/>
    <property type="evidence" value="ECO:0007669"/>
    <property type="project" value="InterPro"/>
</dbReference>
<name>A0A8H7RMH1_9FUNG</name>
<dbReference type="GO" id="GO:0042167">
    <property type="term" value="P:heme catabolic process"/>
    <property type="evidence" value="ECO:0007669"/>
    <property type="project" value="TreeGrafter"/>
</dbReference>
<dbReference type="Gene3D" id="1.20.910.10">
    <property type="entry name" value="Heme oxygenase-like"/>
    <property type="match status" value="1"/>
</dbReference>
<keyword evidence="8" id="KW-1133">Transmembrane helix</keyword>
<dbReference type="PANTHER" id="PTHR10720:SF0">
    <property type="entry name" value="HEME OXYGENASE"/>
    <property type="match status" value="1"/>
</dbReference>
<dbReference type="EMBL" id="JAEPRC010000039">
    <property type="protein sequence ID" value="KAG2213243.1"/>
    <property type="molecule type" value="Genomic_DNA"/>
</dbReference>
<dbReference type="Proteomes" id="UP000650833">
    <property type="component" value="Unassembled WGS sequence"/>
</dbReference>
<dbReference type="PRINTS" id="PR00088">
    <property type="entry name" value="HAEMOXYGNASE"/>
</dbReference>
<evidence type="ECO:0000256" key="8">
    <source>
        <dbReference type="SAM" id="Phobius"/>
    </source>
</evidence>
<evidence type="ECO:0000256" key="4">
    <source>
        <dbReference type="ARBA" id="ARBA00022723"/>
    </source>
</evidence>
<dbReference type="InterPro" id="IPR016053">
    <property type="entry name" value="Haem_Oase-like"/>
</dbReference>
<dbReference type="EC" id="1.14.14.18" evidence="2"/>
<dbReference type="OrthoDB" id="652091at2759"/>
<dbReference type="AlphaFoldDB" id="A0A8H7RMH1"/>
<keyword evidence="6" id="KW-0408">Iron</keyword>
<evidence type="ECO:0000313" key="9">
    <source>
        <dbReference type="EMBL" id="KAG2213243.1"/>
    </source>
</evidence>
<evidence type="ECO:0000256" key="3">
    <source>
        <dbReference type="ARBA" id="ARBA00022617"/>
    </source>
</evidence>
<evidence type="ECO:0000256" key="2">
    <source>
        <dbReference type="ARBA" id="ARBA00012360"/>
    </source>
</evidence>
<gene>
    <name evidence="9" type="ORF">INT46_002464</name>
</gene>
<dbReference type="PANTHER" id="PTHR10720">
    <property type="entry name" value="HEME OXYGENASE"/>
    <property type="match status" value="1"/>
</dbReference>
<keyword evidence="8" id="KW-0472">Membrane</keyword>
<protein>
    <recommendedName>
        <fullName evidence="2">heme oxygenase (biliverdin-producing)</fullName>
        <ecNumber evidence="2">1.14.14.18</ecNumber>
    </recommendedName>
</protein>
<comment type="similarity">
    <text evidence="1">Belongs to the heme oxygenase family.</text>
</comment>
<organism evidence="9 10">
    <name type="scientific">Mucor plumbeus</name>
    <dbReference type="NCBI Taxonomy" id="97098"/>
    <lineage>
        <taxon>Eukaryota</taxon>
        <taxon>Fungi</taxon>
        <taxon>Fungi incertae sedis</taxon>
        <taxon>Mucoromycota</taxon>
        <taxon>Mucoromycotina</taxon>
        <taxon>Mucoromycetes</taxon>
        <taxon>Mucorales</taxon>
        <taxon>Mucorineae</taxon>
        <taxon>Mucoraceae</taxon>
        <taxon>Mucor</taxon>
    </lineage>
</organism>
<accession>A0A8H7RMH1</accession>
<dbReference type="GO" id="GO:0020037">
    <property type="term" value="F:heme binding"/>
    <property type="evidence" value="ECO:0007669"/>
    <property type="project" value="TreeGrafter"/>
</dbReference>
<dbReference type="Pfam" id="PF01126">
    <property type="entry name" value="Heme_oxygenase"/>
    <property type="match status" value="1"/>
</dbReference>
<evidence type="ECO:0000256" key="6">
    <source>
        <dbReference type="ARBA" id="ARBA00023004"/>
    </source>
</evidence>
<dbReference type="InterPro" id="IPR002051">
    <property type="entry name" value="Haem_Oase"/>
</dbReference>
<evidence type="ECO:0000256" key="7">
    <source>
        <dbReference type="ARBA" id="ARBA00048328"/>
    </source>
</evidence>
<dbReference type="CDD" id="cd19165">
    <property type="entry name" value="HemeO"/>
    <property type="match status" value="1"/>
</dbReference>
<sequence length="382" mass="43232">MSAPTTCPASSAQNTKDSCPFMLVDQESENASLASAVENCPTAKNEDGCPFVSKAKDDIEDMMTQSSGDHPITHEVKINNLNHYLPETKTKKNQEYLSNPQLASSMKEGTKVVHYAAENSVFTKRFLNGSISTDEYGRYLNSLYFVYKTMEDLLTQHKENPIIKLVYFPYELARQTSLIKDLEYYYGKDRIPELTDFNNATPAVKTYVNALKDAAEKNPALLIAHSYSRYLGDLSGGQILAKRLKKHVLKRDVTDASWDSHRGLEFYNFDHIRSHNQFKNLYRQRLDESPVTQYVKDLVVAEAIYSFELNIALFDEIQALSDGKELHATLDHDDIESIDSTFTTNESKNSFLPNADWVIGFATGIATFAVGLSLYHRISERL</sequence>
<dbReference type="InterPro" id="IPR018207">
    <property type="entry name" value="Haem_oxygenase_CS"/>
</dbReference>
<dbReference type="PROSITE" id="PS00593">
    <property type="entry name" value="HEME_OXYGENASE"/>
    <property type="match status" value="1"/>
</dbReference>
<dbReference type="InterPro" id="IPR016084">
    <property type="entry name" value="Haem_Oase-like_multi-hlx"/>
</dbReference>
<dbReference type="GO" id="GO:0004392">
    <property type="term" value="F:heme oxygenase (decyclizing) activity"/>
    <property type="evidence" value="ECO:0007669"/>
    <property type="project" value="UniProtKB-EC"/>
</dbReference>
<evidence type="ECO:0000256" key="1">
    <source>
        <dbReference type="ARBA" id="ARBA00006134"/>
    </source>
</evidence>
<keyword evidence="4" id="KW-0479">Metal-binding</keyword>
<keyword evidence="10" id="KW-1185">Reference proteome</keyword>
<dbReference type="SUPFAM" id="SSF48613">
    <property type="entry name" value="Heme oxygenase-like"/>
    <property type="match status" value="1"/>
</dbReference>
<evidence type="ECO:0000256" key="5">
    <source>
        <dbReference type="ARBA" id="ARBA00023002"/>
    </source>
</evidence>
<proteinExistence type="inferred from homology"/>
<keyword evidence="8" id="KW-0812">Transmembrane</keyword>
<keyword evidence="3" id="KW-0349">Heme</keyword>